<dbReference type="SUPFAM" id="SSF101478">
    <property type="entry name" value="ADP-ribosylglycohydrolase"/>
    <property type="match status" value="1"/>
</dbReference>
<dbReference type="Pfam" id="PF03747">
    <property type="entry name" value="ADP_ribosyl_GH"/>
    <property type="match status" value="1"/>
</dbReference>
<feature type="binding site" evidence="1">
    <location>
        <position position="264"/>
    </location>
    <ligand>
        <name>Mg(2+)</name>
        <dbReference type="ChEBI" id="CHEBI:18420"/>
        <label>1</label>
    </ligand>
</feature>
<feature type="binding site" evidence="1">
    <location>
        <position position="56"/>
    </location>
    <ligand>
        <name>Mg(2+)</name>
        <dbReference type="ChEBI" id="CHEBI:18420"/>
        <label>1</label>
    </ligand>
</feature>
<dbReference type="PANTHER" id="PTHR16222:SF12">
    <property type="entry name" value="ADP-RIBOSYLGLYCOHYDROLASE-RELATED"/>
    <property type="match status" value="1"/>
</dbReference>
<evidence type="ECO:0000313" key="2">
    <source>
        <dbReference type="EMBL" id="GHC11117.1"/>
    </source>
</evidence>
<evidence type="ECO:0000256" key="1">
    <source>
        <dbReference type="PIRSR" id="PIRSR605502-1"/>
    </source>
</evidence>
<feature type="binding site" evidence="1">
    <location>
        <position position="57"/>
    </location>
    <ligand>
        <name>Mg(2+)</name>
        <dbReference type="ChEBI" id="CHEBI:18420"/>
        <label>1</label>
    </ligand>
</feature>
<protein>
    <submittedName>
        <fullName evidence="2">ADP-ribosylglycohydrolase</fullName>
    </submittedName>
</protein>
<dbReference type="InterPro" id="IPR036705">
    <property type="entry name" value="Ribosyl_crysJ1_sf"/>
</dbReference>
<keyword evidence="1" id="KW-0460">Magnesium</keyword>
<name>A0A8J3DJN0_9BACT</name>
<dbReference type="RefSeq" id="WP_378080003.1">
    <property type="nucleotide sequence ID" value="NZ_JBHLZG010000003.1"/>
</dbReference>
<reference evidence="2" key="1">
    <citation type="journal article" date="2014" name="Int. J. Syst. Evol. Microbiol.">
        <title>Complete genome sequence of Corynebacterium casei LMG S-19264T (=DSM 44701T), isolated from a smear-ripened cheese.</title>
        <authorList>
            <consortium name="US DOE Joint Genome Institute (JGI-PGF)"/>
            <person name="Walter F."/>
            <person name="Albersmeier A."/>
            <person name="Kalinowski J."/>
            <person name="Ruckert C."/>
        </authorList>
    </citation>
    <scope>NUCLEOTIDE SEQUENCE</scope>
    <source>
        <strain evidence="2">KCTC 12870</strain>
    </source>
</reference>
<dbReference type="EMBL" id="BMXG01000025">
    <property type="protein sequence ID" value="GHC11117.1"/>
    <property type="molecule type" value="Genomic_DNA"/>
</dbReference>
<dbReference type="PANTHER" id="PTHR16222">
    <property type="entry name" value="ADP-RIBOSYLGLYCOHYDROLASE"/>
    <property type="match status" value="1"/>
</dbReference>
<gene>
    <name evidence="2" type="primary">draG</name>
    <name evidence="2" type="ORF">GCM10007047_30510</name>
</gene>
<dbReference type="Gene3D" id="1.10.4080.10">
    <property type="entry name" value="ADP-ribosylation/Crystallin J1"/>
    <property type="match status" value="1"/>
</dbReference>
<sequence>MAEGMDPLERYYGSLLGLAIGDALGAPVEGLAPGMFPKVSNFSGGGFHQIEPGEWTDDTSLAMCLAESLVARNGFDAPDAMDRIRQWWRAGYWSCREAAFGIGATTRAAIEYYEAEGAPFAGLTSEASSSNGSLMRLAPVPLYYMEQPKEALLMSGESSRLTHATRLCIDACRYFGALIVGAVQGVSKEELLMPGYSPVRGSWLSQPLTGEIESVARGSYWDKAPPAIRGRGEVVACLEAAMWAFASTNNFADGALAAVNLGEDADTTAAVYGQLAGAYYGIGGIPDAWRDTIVYRKKIIRLAERLYTASREMAGK</sequence>
<dbReference type="AlphaFoldDB" id="A0A8J3DJN0"/>
<feature type="binding site" evidence="1">
    <location>
        <position position="266"/>
    </location>
    <ligand>
        <name>Mg(2+)</name>
        <dbReference type="ChEBI" id="CHEBI:18420"/>
        <label>1</label>
    </ligand>
</feature>
<keyword evidence="1" id="KW-0479">Metal-binding</keyword>
<comment type="cofactor">
    <cofactor evidence="1">
        <name>Mg(2+)</name>
        <dbReference type="ChEBI" id="CHEBI:18420"/>
    </cofactor>
    <text evidence="1">Binds 2 magnesium ions per subunit.</text>
</comment>
<dbReference type="GO" id="GO:0046872">
    <property type="term" value="F:metal ion binding"/>
    <property type="evidence" value="ECO:0007669"/>
    <property type="project" value="UniProtKB-KW"/>
</dbReference>
<dbReference type="InterPro" id="IPR005502">
    <property type="entry name" value="Ribosyl_crysJ1"/>
</dbReference>
<dbReference type="Proteomes" id="UP000642829">
    <property type="component" value="Unassembled WGS sequence"/>
</dbReference>
<keyword evidence="3" id="KW-1185">Reference proteome</keyword>
<feature type="binding site" evidence="1">
    <location>
        <position position="58"/>
    </location>
    <ligand>
        <name>Mg(2+)</name>
        <dbReference type="ChEBI" id="CHEBI:18420"/>
        <label>1</label>
    </ligand>
</feature>
<comment type="caution">
    <text evidence="2">The sequence shown here is derived from an EMBL/GenBank/DDBJ whole genome shotgun (WGS) entry which is preliminary data.</text>
</comment>
<evidence type="ECO:0000313" key="3">
    <source>
        <dbReference type="Proteomes" id="UP000642829"/>
    </source>
</evidence>
<feature type="binding site" evidence="1">
    <location>
        <position position="267"/>
    </location>
    <ligand>
        <name>Mg(2+)</name>
        <dbReference type="ChEBI" id="CHEBI:18420"/>
        <label>1</label>
    </ligand>
</feature>
<proteinExistence type="predicted"/>
<organism evidence="2 3">
    <name type="scientific">Cerasicoccus arenae</name>
    <dbReference type="NCBI Taxonomy" id="424488"/>
    <lineage>
        <taxon>Bacteria</taxon>
        <taxon>Pseudomonadati</taxon>
        <taxon>Verrucomicrobiota</taxon>
        <taxon>Opitutia</taxon>
        <taxon>Puniceicoccales</taxon>
        <taxon>Cerasicoccaceae</taxon>
        <taxon>Cerasicoccus</taxon>
    </lineage>
</organism>
<dbReference type="InterPro" id="IPR050792">
    <property type="entry name" value="ADP-ribosylglycohydrolase"/>
</dbReference>
<accession>A0A8J3DJN0</accession>
<reference evidence="2" key="2">
    <citation type="submission" date="2020-09" db="EMBL/GenBank/DDBJ databases">
        <authorList>
            <person name="Sun Q."/>
            <person name="Kim S."/>
        </authorList>
    </citation>
    <scope>NUCLEOTIDE SEQUENCE</scope>
    <source>
        <strain evidence="2">KCTC 12870</strain>
    </source>
</reference>